<dbReference type="AlphaFoldDB" id="A0A7W6JFP9"/>
<keyword evidence="2" id="KW-1185">Reference proteome</keyword>
<dbReference type="Pfam" id="PF08002">
    <property type="entry name" value="DUF1697"/>
    <property type="match status" value="1"/>
</dbReference>
<dbReference type="EMBL" id="JACIDM010000003">
    <property type="protein sequence ID" value="MBB4084310.1"/>
    <property type="molecule type" value="Genomic_DNA"/>
</dbReference>
<protein>
    <submittedName>
        <fullName evidence="1">Uncharacterized protein (DUF1697 family)</fullName>
    </submittedName>
</protein>
<name>A0A7W6JFP9_9CAUL</name>
<dbReference type="PIRSF" id="PIRSF008502">
    <property type="entry name" value="UCP008502"/>
    <property type="match status" value="1"/>
</dbReference>
<dbReference type="SUPFAM" id="SSF160379">
    <property type="entry name" value="SP0830-like"/>
    <property type="match status" value="1"/>
</dbReference>
<comment type="caution">
    <text evidence="1">The sequence shown here is derived from an EMBL/GenBank/DDBJ whole genome shotgun (WGS) entry which is preliminary data.</text>
</comment>
<dbReference type="InterPro" id="IPR012545">
    <property type="entry name" value="DUF1697"/>
</dbReference>
<evidence type="ECO:0000313" key="2">
    <source>
        <dbReference type="Proteomes" id="UP000529946"/>
    </source>
</evidence>
<dbReference type="Proteomes" id="UP000529946">
    <property type="component" value="Unassembled WGS sequence"/>
</dbReference>
<accession>A0A7W6JFP9</accession>
<dbReference type="PANTHER" id="PTHR36439:SF1">
    <property type="entry name" value="DUF1697 DOMAIN-CONTAINING PROTEIN"/>
    <property type="match status" value="1"/>
</dbReference>
<proteinExistence type="predicted"/>
<organism evidence="1 2">
    <name type="scientific">Brevundimonas lenta</name>
    <dbReference type="NCBI Taxonomy" id="424796"/>
    <lineage>
        <taxon>Bacteria</taxon>
        <taxon>Pseudomonadati</taxon>
        <taxon>Pseudomonadota</taxon>
        <taxon>Alphaproteobacteria</taxon>
        <taxon>Caulobacterales</taxon>
        <taxon>Caulobacteraceae</taxon>
        <taxon>Brevundimonas</taxon>
    </lineage>
</organism>
<gene>
    <name evidence="1" type="ORF">GGR12_003198</name>
</gene>
<sequence>MTHRICLLRGVNVGGVKVPMAELKAIAAEAGFADPRTLLASGNLVVEGDAAPDVAAEKLEAGIEAHFGRRIEVVVRTPEQWAGLIAANPFPEQAAENGSKLLVMIMKDAIKPGALESLRALAAGEEQVEAAGGDLFFWHPDGIGRSKMAEKALPRLIGLGTGRNWNTVLKLADMVGLKT</sequence>
<reference evidence="1 2" key="1">
    <citation type="submission" date="2020-08" db="EMBL/GenBank/DDBJ databases">
        <title>Genomic Encyclopedia of Type Strains, Phase IV (KMG-IV): sequencing the most valuable type-strain genomes for metagenomic binning, comparative biology and taxonomic classification.</title>
        <authorList>
            <person name="Goeker M."/>
        </authorList>
    </citation>
    <scope>NUCLEOTIDE SEQUENCE [LARGE SCALE GENOMIC DNA]</scope>
    <source>
        <strain evidence="1 2">DSM 23960</strain>
    </source>
</reference>
<evidence type="ECO:0000313" key="1">
    <source>
        <dbReference type="EMBL" id="MBB4084310.1"/>
    </source>
</evidence>
<dbReference type="RefSeq" id="WP_183205622.1">
    <property type="nucleotide sequence ID" value="NZ_BAAAER010000003.1"/>
</dbReference>
<dbReference type="PANTHER" id="PTHR36439">
    <property type="entry name" value="BLL4334 PROTEIN"/>
    <property type="match status" value="1"/>
</dbReference>
<dbReference type="Gene3D" id="3.30.70.1280">
    <property type="entry name" value="SP0830-like domains"/>
    <property type="match status" value="1"/>
</dbReference>